<evidence type="ECO:0000313" key="2">
    <source>
        <dbReference type="Proteomes" id="UP000070319"/>
    </source>
</evidence>
<comment type="caution">
    <text evidence="1">The sequence shown here is derived from an EMBL/GenBank/DDBJ whole genome shotgun (WGS) entry which is preliminary data.</text>
</comment>
<dbReference type="EMBL" id="LTDF01000173">
    <property type="protein sequence ID" value="KXT41214.1"/>
    <property type="molecule type" value="Genomic_DNA"/>
</dbReference>
<accession>A0A139KPV0</accession>
<organism evidence="1">
    <name type="scientific">Bacteroides intestinalis</name>
    <dbReference type="NCBI Taxonomy" id="329854"/>
    <lineage>
        <taxon>Bacteria</taxon>
        <taxon>Pseudomonadati</taxon>
        <taxon>Bacteroidota</taxon>
        <taxon>Bacteroidia</taxon>
        <taxon>Bacteroidales</taxon>
        <taxon>Bacteroidaceae</taxon>
        <taxon>Bacteroides</taxon>
    </lineage>
</organism>
<dbReference type="Proteomes" id="UP000070319">
    <property type="component" value="Unassembled WGS sequence"/>
</dbReference>
<gene>
    <name evidence="1" type="ORF">HMPREF2531_05012</name>
</gene>
<dbReference type="AlphaFoldDB" id="A0A139KPV0"/>
<evidence type="ECO:0000313" key="1">
    <source>
        <dbReference type="EMBL" id="KXT41214.1"/>
    </source>
</evidence>
<reference evidence="1 2" key="1">
    <citation type="submission" date="2016-02" db="EMBL/GenBank/DDBJ databases">
        <authorList>
            <person name="Wen L."/>
            <person name="He K."/>
            <person name="Yang H."/>
        </authorList>
    </citation>
    <scope>NUCLEOTIDE SEQUENCE [LARGE SCALE GENOMIC DNA]</scope>
    <source>
        <strain evidence="1 2">KLE1704</strain>
    </source>
</reference>
<proteinExistence type="predicted"/>
<name>A0A139KPV0_9BACE</name>
<sequence length="123" mass="13146">MVAVIFQHGAQLRFGEAYQRVEQRRGGDVGSDIETTRHVIQRDGAYTGDEHTFQCHAVAGSEELEHVEEVAEEAFDVGGLAIRILSEGGKDGIGEVVVLVDDEVDTQAQPAGGAIDIIQPFGG</sequence>
<protein>
    <submittedName>
        <fullName evidence="1">Uncharacterized protein</fullName>
    </submittedName>
</protein>